<feature type="domain" description="Peptidase S8/S53" evidence="6">
    <location>
        <begin position="31"/>
        <end position="126"/>
    </location>
</feature>
<organism evidence="7 8">
    <name type="scientific">Panagrolaimus davidi</name>
    <dbReference type="NCBI Taxonomy" id="227884"/>
    <lineage>
        <taxon>Eukaryota</taxon>
        <taxon>Metazoa</taxon>
        <taxon>Ecdysozoa</taxon>
        <taxon>Nematoda</taxon>
        <taxon>Chromadorea</taxon>
        <taxon>Rhabditida</taxon>
        <taxon>Tylenchina</taxon>
        <taxon>Panagrolaimomorpha</taxon>
        <taxon>Panagrolaimoidea</taxon>
        <taxon>Panagrolaimidae</taxon>
        <taxon>Panagrolaimus</taxon>
    </lineage>
</organism>
<dbReference type="Proteomes" id="UP000887578">
    <property type="component" value="Unplaced"/>
</dbReference>
<evidence type="ECO:0000256" key="2">
    <source>
        <dbReference type="ARBA" id="ARBA00022801"/>
    </source>
</evidence>
<dbReference type="InterPro" id="IPR023828">
    <property type="entry name" value="Peptidase_S8_Ser-AS"/>
</dbReference>
<name>A0A914QNV9_9BILA</name>
<keyword evidence="7" id="KW-1185">Reference proteome</keyword>
<protein>
    <submittedName>
        <fullName evidence="8">Peptidase S8/S53 domain-containing protein</fullName>
    </submittedName>
</protein>
<evidence type="ECO:0000313" key="8">
    <source>
        <dbReference type="WBParaSite" id="PDA_v2.g5374.t1"/>
    </source>
</evidence>
<dbReference type="GO" id="GO:0004252">
    <property type="term" value="F:serine-type endopeptidase activity"/>
    <property type="evidence" value="ECO:0007669"/>
    <property type="project" value="InterPro"/>
</dbReference>
<dbReference type="Gene3D" id="3.40.50.200">
    <property type="entry name" value="Peptidase S8/S53 domain"/>
    <property type="match status" value="1"/>
</dbReference>
<dbReference type="PROSITE" id="PS51892">
    <property type="entry name" value="SUBTILASE"/>
    <property type="match status" value="1"/>
</dbReference>
<keyword evidence="2" id="KW-0378">Hydrolase</keyword>
<evidence type="ECO:0000256" key="3">
    <source>
        <dbReference type="ARBA" id="ARBA00022825"/>
    </source>
</evidence>
<dbReference type="AlphaFoldDB" id="A0A914QNV9"/>
<evidence type="ECO:0000313" key="7">
    <source>
        <dbReference type="Proteomes" id="UP000887578"/>
    </source>
</evidence>
<comment type="caution">
    <text evidence="4">Lacks conserved residue(s) required for the propagation of feature annotation.</text>
</comment>
<evidence type="ECO:0000256" key="1">
    <source>
        <dbReference type="ARBA" id="ARBA00022670"/>
    </source>
</evidence>
<dbReference type="InterPro" id="IPR046940">
    <property type="entry name" value="TPPII_Ig-like_sf"/>
</dbReference>
<reference evidence="8" key="1">
    <citation type="submission" date="2022-11" db="UniProtKB">
        <authorList>
            <consortium name="WormBaseParasite"/>
        </authorList>
    </citation>
    <scope>IDENTIFICATION</scope>
</reference>
<feature type="region of interest" description="Disordered" evidence="5">
    <location>
        <begin position="441"/>
        <end position="460"/>
    </location>
</feature>
<dbReference type="InterPro" id="IPR000209">
    <property type="entry name" value="Peptidase_S8/S53_dom"/>
</dbReference>
<keyword evidence="1" id="KW-0645">Protease</keyword>
<keyword evidence="3" id="KW-0720">Serine protease</keyword>
<dbReference type="Gene3D" id="2.60.40.3170">
    <property type="match status" value="1"/>
</dbReference>
<evidence type="ECO:0000259" key="6">
    <source>
        <dbReference type="Pfam" id="PF00082"/>
    </source>
</evidence>
<comment type="similarity">
    <text evidence="4">Belongs to the peptidase S8 family.</text>
</comment>
<dbReference type="InterPro" id="IPR036852">
    <property type="entry name" value="Peptidase_S8/S53_dom_sf"/>
</dbReference>
<dbReference type="PROSITE" id="PS00138">
    <property type="entry name" value="SUBTILASE_SER"/>
    <property type="match status" value="1"/>
</dbReference>
<sequence>MFVIGSIFTREMKIDLYKTEEFEDDVDVPILYSHSSRGLTNNDSRGIDFVAPGAAMITSFPQWHSKTDNLSIYQGTSIAAPCVTGSIACLLSALKANNIPYFPATIKLALRNTAFLLAKSDKLGFGNGIIQISDAFEYLKVLPKIFSTKNLIPKITLYEFEGNSLKEIKGKSGILWIKKGNEELSKKYCLKITAAKAAMDFQFSWKLKILPEFNNFVKISKLFTEDLISFKIDTNLLKFGSINYAEIHGSDAINPSYGTFFYIPITVIIPEPNNYPLKKELNLKLQVPEHIFFLPPSNVSKCTVKLTALEENAQTIFVQYANEDGFTDDNSRPQQLKFNSDNLIQHLQIPVLSPEKIFQVSFYRYFPSKFQKSKILKFSLEINFEKSVVLQDNPALKHNNMNQYIIAYDVELEEEGEFKDGESGLNGELYESNGEEYFSDTEKNEEGFEFSNDYAEDPYF</sequence>
<evidence type="ECO:0000256" key="5">
    <source>
        <dbReference type="SAM" id="MobiDB-lite"/>
    </source>
</evidence>
<evidence type="ECO:0000256" key="4">
    <source>
        <dbReference type="PROSITE-ProRule" id="PRU01240"/>
    </source>
</evidence>
<accession>A0A914QNV9</accession>
<proteinExistence type="inferred from homology"/>
<dbReference type="Pfam" id="PF00082">
    <property type="entry name" value="Peptidase_S8"/>
    <property type="match status" value="1"/>
</dbReference>
<dbReference type="GO" id="GO:0006508">
    <property type="term" value="P:proteolysis"/>
    <property type="evidence" value="ECO:0007669"/>
    <property type="project" value="UniProtKB-KW"/>
</dbReference>
<dbReference type="SUPFAM" id="SSF52743">
    <property type="entry name" value="Subtilisin-like"/>
    <property type="match status" value="1"/>
</dbReference>
<dbReference type="WBParaSite" id="PDA_v2.g5374.t1">
    <property type="protein sequence ID" value="PDA_v2.g5374.t1"/>
    <property type="gene ID" value="PDA_v2.g5374"/>
</dbReference>